<dbReference type="Proteomes" id="UP000839913">
    <property type="component" value="Unassembled WGS sequence"/>
</dbReference>
<dbReference type="EMBL" id="AAHYCB010000002">
    <property type="protein sequence ID" value="ECB5911207.1"/>
    <property type="molecule type" value="Genomic_DNA"/>
</dbReference>
<dbReference type="EMBL" id="RSSB01000001">
    <property type="protein sequence ID" value="MIR92364.1"/>
    <property type="molecule type" value="Genomic_DNA"/>
</dbReference>
<comment type="caution">
    <text evidence="14">The sequence shown here is derived from an EMBL/GenBank/DDBJ whole genome shotgun (WGS) entry which is preliminary data.</text>
</comment>
<dbReference type="Proteomes" id="UP000278953">
    <property type="component" value="Unassembled WGS sequence"/>
</dbReference>
<proteinExistence type="inferred from homology"/>
<dbReference type="GO" id="GO:0043590">
    <property type="term" value="C:bacterial nucleoid"/>
    <property type="evidence" value="ECO:0007669"/>
    <property type="project" value="TreeGrafter"/>
</dbReference>
<dbReference type="Proteomes" id="UP000839910">
    <property type="component" value="Unassembled WGS sequence"/>
</dbReference>
<reference evidence="19 23" key="3">
    <citation type="submission" date="2018-03" db="EMBL/GenBank/DDBJ databases">
        <title>Non-Typhoidal Salmonella genome sequencing and assembly.</title>
        <authorList>
            <person name="Matchawe C."/>
        </authorList>
    </citation>
    <scope>NUCLEOTIDE SEQUENCE [LARGE SCALE GENOMIC DNA]</scope>
    <source>
        <strain evidence="19 23">20dea</strain>
    </source>
</reference>
<dbReference type="EMBL" id="LIHI01000001">
    <property type="protein sequence ID" value="KOX85796.1"/>
    <property type="molecule type" value="Genomic_DNA"/>
</dbReference>
<reference evidence="16 21" key="4">
    <citation type="submission" date="2018-06" db="EMBL/GenBank/DDBJ databases">
        <authorList>
            <consortium name="GenomeTrakr network: Whole genome sequencing for foodborne pathogen traceback"/>
        </authorList>
    </citation>
    <scope>NUCLEOTIDE SEQUENCE [LARGE SCALE GENOMIC DNA]</scope>
    <source>
        <strain evidence="16 21">15MN00229</strain>
        <strain evidence="15 22">ARIM-SE2047-05</strain>
    </source>
</reference>
<dbReference type="PANTHER" id="PTHR38103">
    <property type="entry name" value="RECOMBINATION-ASSOCIATED PROTEIN RDGC"/>
    <property type="match status" value="1"/>
</dbReference>
<accession>A0A3R0H0M4</accession>
<evidence type="ECO:0000256" key="3">
    <source>
        <dbReference type="ARBA" id="ARBA00022296"/>
    </source>
</evidence>
<evidence type="ECO:0000313" key="17">
    <source>
        <dbReference type="EMBL" id="MJE24103.1"/>
    </source>
</evidence>
<evidence type="ECO:0000313" key="21">
    <source>
        <dbReference type="Proteomes" id="UP000268418"/>
    </source>
</evidence>
<dbReference type="NCBIfam" id="NF001464">
    <property type="entry name" value="PRK00321.1-5"/>
    <property type="match status" value="1"/>
</dbReference>
<keyword evidence="5 6" id="KW-0233">DNA recombination</keyword>
<organism evidence="14 20">
    <name type="scientific">Salmonella enteritidis</name>
    <dbReference type="NCBI Taxonomy" id="149539"/>
    <lineage>
        <taxon>Bacteria</taxon>
        <taxon>Pseudomonadati</taxon>
        <taxon>Pseudomonadota</taxon>
        <taxon>Gammaproteobacteria</taxon>
        <taxon>Enterobacterales</taxon>
        <taxon>Enterobacteriaceae</taxon>
        <taxon>Salmonella</taxon>
    </lineage>
</organism>
<evidence type="ECO:0000256" key="2">
    <source>
        <dbReference type="ARBA" id="ARBA00008657"/>
    </source>
</evidence>
<dbReference type="EMBL" id="AAMAIN010000002">
    <property type="protein sequence ID" value="EDF2955623.1"/>
    <property type="molecule type" value="Genomic_DNA"/>
</dbReference>
<protein>
    <recommendedName>
        <fullName evidence="3 6">Recombination-associated protein RdgC</fullName>
    </recommendedName>
</protein>
<evidence type="ECO:0000313" key="12">
    <source>
        <dbReference type="EMBL" id="EDI2529683.1"/>
    </source>
</evidence>
<reference evidence="18" key="5">
    <citation type="submission" date="2018-09" db="EMBL/GenBank/DDBJ databases">
        <authorList>
            <person name="Ashton P.M."/>
            <person name="Dallman T."/>
            <person name="Nair S."/>
            <person name="De Pinna E."/>
            <person name="Peters T."/>
            <person name="Grant K."/>
        </authorList>
    </citation>
    <scope>NUCLEOTIDE SEQUENCE [LARGE SCALE GENOMIC DNA]</scope>
    <source>
        <strain evidence="10">101434</strain>
        <strain evidence="17">149315</strain>
        <strain evidence="11">189235</strain>
        <strain evidence="7">484130</strain>
        <strain evidence="18">572516</strain>
        <strain evidence="8">612542</strain>
        <strain evidence="9">684742</strain>
    </source>
</reference>
<evidence type="ECO:0000313" key="22">
    <source>
        <dbReference type="Proteomes" id="UP000278953"/>
    </source>
</evidence>
<comment type="subcellular location">
    <subcellularLocation>
        <location evidence="1 6">Cytoplasm</location>
        <location evidence="1 6">Nucleoid</location>
    </subcellularLocation>
</comment>
<evidence type="ECO:0000256" key="5">
    <source>
        <dbReference type="ARBA" id="ARBA00023172"/>
    </source>
</evidence>
<dbReference type="GO" id="GO:0005737">
    <property type="term" value="C:cytoplasm"/>
    <property type="evidence" value="ECO:0007669"/>
    <property type="project" value="UniProtKB-UniRule"/>
</dbReference>
<evidence type="ECO:0000313" key="23">
    <source>
        <dbReference type="Proteomes" id="UP000297537"/>
    </source>
</evidence>
<reference evidence="14 20" key="1">
    <citation type="submission" date="2015-08" db="EMBL/GenBank/DDBJ databases">
        <title>Draft genome sequence of a Salmonella Enteritidis strain from day-old chicks.</title>
        <authorList>
            <person name="Clemente L."/>
            <person name="Jones-Dias D."/>
            <person name="Egas C."/>
            <person name="Fookes M."/>
            <person name="Thomson N.R."/>
            <person name="Manageiro V."/>
            <person name="Canica M."/>
        </authorList>
    </citation>
    <scope>NUCLEOTIDE SEQUENCE [LARGE SCALE GENOMIC DNA]</scope>
    <source>
        <strain evidence="14 20">LV60</strain>
    </source>
</reference>
<evidence type="ECO:0000313" key="8">
    <source>
        <dbReference type="EMBL" id="EBZ1785878.1"/>
    </source>
</evidence>
<dbReference type="EMBL" id="PYKJ01000370">
    <property type="protein sequence ID" value="TGC93053.1"/>
    <property type="molecule type" value="Genomic_DNA"/>
</dbReference>
<accession>A0A1V9AFT1</accession>
<evidence type="ECO:0000313" key="15">
    <source>
        <dbReference type="EMBL" id="MIR92364.1"/>
    </source>
</evidence>
<dbReference type="EMBL" id="AALIIV010000007">
    <property type="protein sequence ID" value="ECZ9358323.1"/>
    <property type="molecule type" value="Genomic_DNA"/>
</dbReference>
<dbReference type="Proteomes" id="UP000839912">
    <property type="component" value="Unassembled WGS sequence"/>
</dbReference>
<dbReference type="Proteomes" id="UP000037735">
    <property type="component" value="Unassembled WGS sequence"/>
</dbReference>
<dbReference type="EMBL" id="RTCG01000035">
    <property type="protein sequence ID" value="MJE24103.1"/>
    <property type="molecule type" value="Genomic_DNA"/>
</dbReference>
<dbReference type="EMBL" id="AAHQHJ010000037">
    <property type="protein sequence ID" value="EBZ1785878.1"/>
    <property type="molecule type" value="Genomic_DNA"/>
</dbReference>
<evidence type="ECO:0000313" key="11">
    <source>
        <dbReference type="EMBL" id="EDF2955623.1"/>
    </source>
</evidence>
<evidence type="ECO:0000256" key="4">
    <source>
        <dbReference type="ARBA" id="ARBA00022490"/>
    </source>
</evidence>
<dbReference type="Proteomes" id="UP000839685">
    <property type="component" value="Unassembled WGS sequence"/>
</dbReference>
<evidence type="ECO:0000313" key="14">
    <source>
        <dbReference type="EMBL" id="KOX85796.1"/>
    </source>
</evidence>
<dbReference type="OMA" id="CEFTPCG"/>
<name>A0A1V9AFT1_SALEN</name>
<dbReference type="Proteomes" id="UP000297537">
    <property type="component" value="Unassembled WGS sequence"/>
</dbReference>
<dbReference type="EMBL" id="AAHDJF010000032">
    <property type="protein sequence ID" value="EBU8210294.1"/>
    <property type="molecule type" value="Genomic_DNA"/>
</dbReference>
<keyword evidence="4 6" id="KW-0963">Cytoplasm</keyword>
<dbReference type="Proteomes" id="UP000268418">
    <property type="component" value="Unassembled WGS sequence"/>
</dbReference>
<reference evidence="12" key="6">
    <citation type="submission" date="2019-10" db="EMBL/GenBank/DDBJ databases">
        <authorList>
            <consortium name="PulseNet: The National Subtyping Network for Foodborne Disease Surveillance"/>
            <person name="Tarr C.L."/>
            <person name="Trees E."/>
            <person name="Katz L.S."/>
            <person name="Carleton-Romer H.A."/>
            <person name="Stroika S."/>
            <person name="Kucerova Z."/>
            <person name="Roache K.F."/>
            <person name="Sabol A.L."/>
            <person name="Besser J."/>
            <person name="Gerner-Smidt P."/>
        </authorList>
    </citation>
    <scope>NUCLEOTIDE SEQUENCE [LARGE SCALE GENOMIC DNA]</scope>
    <source>
        <strain evidence="12">PNUSAS013738</strain>
    </source>
</reference>
<dbReference type="AlphaFoldDB" id="A0A1V9AFT1"/>
<dbReference type="EMBL" id="RUPV01000029">
    <property type="protein sequence ID" value="MKZ74947.1"/>
    <property type="molecule type" value="Genomic_DNA"/>
</dbReference>
<evidence type="ECO:0000313" key="13">
    <source>
        <dbReference type="EMBL" id="HAB0914450.1"/>
    </source>
</evidence>
<evidence type="ECO:0000313" key="20">
    <source>
        <dbReference type="Proteomes" id="UP000037735"/>
    </source>
</evidence>
<dbReference type="Proteomes" id="UP000839635">
    <property type="component" value="Unassembled WGS sequence"/>
</dbReference>
<dbReference type="GO" id="GO:0006310">
    <property type="term" value="P:DNA recombination"/>
    <property type="evidence" value="ECO:0007669"/>
    <property type="project" value="UniProtKB-UniRule"/>
</dbReference>
<dbReference type="HAMAP" id="MF_00194">
    <property type="entry name" value="RdgC"/>
    <property type="match status" value="1"/>
</dbReference>
<dbReference type="Pfam" id="PF04381">
    <property type="entry name" value="RdgC"/>
    <property type="match status" value="1"/>
</dbReference>
<dbReference type="GO" id="GO:0003690">
    <property type="term" value="F:double-stranded DNA binding"/>
    <property type="evidence" value="ECO:0007669"/>
    <property type="project" value="TreeGrafter"/>
</dbReference>
<reference evidence="13" key="2">
    <citation type="journal article" date="2018" name="Genome Biol.">
        <title>SKESA: strategic k-mer extension for scrupulous assemblies.</title>
        <authorList>
            <person name="Souvorov A."/>
            <person name="Agarwala R."/>
            <person name="Lipman D.J."/>
        </authorList>
    </citation>
    <scope>NUCLEOTIDE SEQUENCE</scope>
    <source>
        <strain evidence="13">Salmonella enterica</strain>
    </source>
</reference>
<dbReference type="GO" id="GO:0000018">
    <property type="term" value="P:regulation of DNA recombination"/>
    <property type="evidence" value="ECO:0007669"/>
    <property type="project" value="TreeGrafter"/>
</dbReference>
<evidence type="ECO:0000313" key="7">
    <source>
        <dbReference type="EMBL" id="EBU8210294.1"/>
    </source>
</evidence>
<evidence type="ECO:0000313" key="19">
    <source>
        <dbReference type="EMBL" id="TGC93053.1"/>
    </source>
</evidence>
<dbReference type="EMBL" id="DAAFOY010000036">
    <property type="protein sequence ID" value="HAB0914450.1"/>
    <property type="molecule type" value="Genomic_DNA"/>
</dbReference>
<evidence type="ECO:0000256" key="6">
    <source>
        <dbReference type="HAMAP-Rule" id="MF_00194"/>
    </source>
</evidence>
<dbReference type="Proteomes" id="UP000839657">
    <property type="component" value="Unassembled WGS sequence"/>
</dbReference>
<evidence type="ECO:0000313" key="16">
    <source>
        <dbReference type="EMBL" id="MIS06192.1"/>
    </source>
</evidence>
<evidence type="ECO:0000256" key="1">
    <source>
        <dbReference type="ARBA" id="ARBA00004453"/>
    </source>
</evidence>
<dbReference type="EMBL" id="RSSM01000001">
    <property type="protein sequence ID" value="MIS06192.1"/>
    <property type="molecule type" value="Genomic_DNA"/>
</dbReference>
<sequence>MHNPFFKNMLIYRFSRDFNIDIDSLDKKLELFRFSPCGSQDMAKSGWFSPLVQYSDVLYHAVNNQLLLVIRREEKIIPKQTIADEINKKVSTLEREQGRRLKKTEKDSIRDEVLHSLLPRAFTKNSLVRIWINTAAGFIVVDTSSIKRAEDSLALLRKTLGSLPVVPLTMENPIELTLTEWVRSEAAPSGFSIGDEAVLKAILEDGGTGRFKKQDLACDEILTHIEAGKVVTQISMEWQQRISFTLSCDGILKRIKFADQLISQNDDIDSEDVVQRFDADITLMTGELSNLISDLTAALGGEAKR</sequence>
<dbReference type="RefSeq" id="WP_000551790.1">
    <property type="nucleotide sequence ID" value="NZ_CATNUL010000001.1"/>
</dbReference>
<evidence type="ECO:0000313" key="9">
    <source>
        <dbReference type="EMBL" id="ECB5911207.1"/>
    </source>
</evidence>
<comment type="similarity">
    <text evidence="2 6">Belongs to the RdgC family.</text>
</comment>
<dbReference type="InterPro" id="IPR007476">
    <property type="entry name" value="RdgC"/>
</dbReference>
<reference evidence="13" key="7">
    <citation type="submission" date="2019-10" db="EMBL/GenBank/DDBJ databases">
        <authorList>
            <consortium name="NCBI Pathogen Detection Project"/>
        </authorList>
    </citation>
    <scope>NUCLEOTIDE SEQUENCE</scope>
    <source>
        <strain evidence="13">Salmonella enterica</strain>
    </source>
</reference>
<dbReference type="Proteomes" id="UP000885292">
    <property type="component" value="Unassembled WGS sequence"/>
</dbReference>
<comment type="function">
    <text evidence="6">May be involved in recombination.</text>
</comment>
<evidence type="ECO:0000313" key="10">
    <source>
        <dbReference type="EMBL" id="ECZ9358323.1"/>
    </source>
</evidence>
<dbReference type="Proteomes" id="UP000885269">
    <property type="component" value="Unassembled WGS sequence"/>
</dbReference>
<evidence type="ECO:0000313" key="18">
    <source>
        <dbReference type="EMBL" id="MKZ74947.1"/>
    </source>
</evidence>
<gene>
    <name evidence="6 8" type="primary">rdgC</name>
    <name evidence="10" type="ORF">A3V28_09250</name>
    <name evidence="14" type="ORF">ABA47_0692</name>
    <name evidence="16" type="ORF">ACT96_01500</name>
    <name evidence="15" type="ORF">AGN17_01465</name>
    <name evidence="11" type="ORF">BZ881_04300</name>
    <name evidence="19" type="ORF">C9F08_17450</name>
    <name evidence="12" type="ORF">CBQ45_01435</name>
    <name evidence="18" type="ORF">D4E56_22200</name>
    <name evidence="8" type="ORF">D8S08_18405</name>
    <name evidence="17" type="ORF">DLM07_16710</name>
    <name evidence="7" type="ORF">DLQ89_15420</name>
    <name evidence="9" type="ORF">EZX35_05265</name>
    <name evidence="13" type="ORF">GBZ07_13570</name>
</gene>
<dbReference type="NCBIfam" id="NF001462">
    <property type="entry name" value="PRK00321.1-3"/>
    <property type="match status" value="1"/>
</dbReference>
<dbReference type="PANTHER" id="PTHR38103:SF1">
    <property type="entry name" value="RECOMBINATION-ASSOCIATED PROTEIN RDGC"/>
    <property type="match status" value="1"/>
</dbReference>
<dbReference type="EMBL" id="AAMKIN010000001">
    <property type="protein sequence ID" value="EDI2529683.1"/>
    <property type="molecule type" value="Genomic_DNA"/>
</dbReference>